<keyword evidence="5" id="KW-1185">Reference proteome</keyword>
<dbReference type="PANTHER" id="PTHR48034">
    <property type="entry name" value="TRANSFORMER-2 SEX-DETERMINING PROTEIN-RELATED"/>
    <property type="match status" value="1"/>
</dbReference>
<dbReference type="Proteomes" id="UP000789572">
    <property type="component" value="Unassembled WGS sequence"/>
</dbReference>
<feature type="compositionally biased region" description="Acidic residues" evidence="2">
    <location>
        <begin position="192"/>
        <end position="205"/>
    </location>
</feature>
<proteinExistence type="predicted"/>
<dbReference type="CDD" id="cd12565">
    <property type="entry name" value="RRM1_MRD1"/>
    <property type="match status" value="1"/>
</dbReference>
<feature type="non-terminal residue" evidence="4">
    <location>
        <position position="1"/>
    </location>
</feature>
<organism evidence="4 5">
    <name type="scientific">Paraglomus occultum</name>
    <dbReference type="NCBI Taxonomy" id="144539"/>
    <lineage>
        <taxon>Eukaryota</taxon>
        <taxon>Fungi</taxon>
        <taxon>Fungi incertae sedis</taxon>
        <taxon>Mucoromycota</taxon>
        <taxon>Glomeromycotina</taxon>
        <taxon>Glomeromycetes</taxon>
        <taxon>Paraglomerales</taxon>
        <taxon>Paraglomeraceae</taxon>
        <taxon>Paraglomus</taxon>
    </lineage>
</organism>
<feature type="region of interest" description="Disordered" evidence="2">
    <location>
        <begin position="83"/>
        <end position="124"/>
    </location>
</feature>
<evidence type="ECO:0000256" key="2">
    <source>
        <dbReference type="SAM" id="MobiDB-lite"/>
    </source>
</evidence>
<feature type="region of interest" description="Disordered" evidence="2">
    <location>
        <begin position="238"/>
        <end position="324"/>
    </location>
</feature>
<dbReference type="GO" id="GO:0003723">
    <property type="term" value="F:RNA binding"/>
    <property type="evidence" value="ECO:0007669"/>
    <property type="project" value="UniProtKB-UniRule"/>
</dbReference>
<feature type="compositionally biased region" description="Polar residues" evidence="2">
    <location>
        <begin position="261"/>
        <end position="270"/>
    </location>
</feature>
<protein>
    <submittedName>
        <fullName evidence="4">1639_t:CDS:1</fullName>
    </submittedName>
</protein>
<dbReference type="InterPro" id="IPR000504">
    <property type="entry name" value="RRM_dom"/>
</dbReference>
<feature type="compositionally biased region" description="Basic residues" evidence="2">
    <location>
        <begin position="178"/>
        <end position="187"/>
    </location>
</feature>
<dbReference type="PROSITE" id="PS50102">
    <property type="entry name" value="RRM"/>
    <property type="match status" value="5"/>
</dbReference>
<feature type="domain" description="RRM" evidence="3">
    <location>
        <begin position="561"/>
        <end position="644"/>
    </location>
</feature>
<feature type="compositionally biased region" description="Polar residues" evidence="2">
    <location>
        <begin position="100"/>
        <end position="117"/>
    </location>
</feature>
<feature type="region of interest" description="Disordered" evidence="2">
    <location>
        <begin position="756"/>
        <end position="790"/>
    </location>
</feature>
<name>A0A9N8WLV9_9GLOM</name>
<feature type="region of interest" description="Disordered" evidence="2">
    <location>
        <begin position="172"/>
        <end position="223"/>
    </location>
</feature>
<dbReference type="EMBL" id="CAJVPJ010000153">
    <property type="protein sequence ID" value="CAG8486980.1"/>
    <property type="molecule type" value="Genomic_DNA"/>
</dbReference>
<dbReference type="OrthoDB" id="439639at2759"/>
<sequence>KGLPNDLTDAKFREHFAAKGEITDAKIIRTPDGKSRRFGFIGYRTEQQAKDALKYFNNTYVYTSKIIVQFAIPVDDQSLPRPWSAHSVGSSAYKRRHVTENTQPVKSETTKQHGGNSKSDKVSVTEDKKLKEYLEVMQPRSTSKVWANDDSMTLTGAEDMVVKVGKEDELYEDLPKNKSNHAPRAKRKIPEDVNDNVEQEQDDDEHSNNDIMDSGETNKDLSLSDMDWLKSKMRRKLDLDEKEGDDVSESSSEGASVLSENGSNHSSASDQADGYSDSSERVDNDIVNADARANMAKNDRSQEIIENSSKATTSNEMTVQTEQNVPAEETIAETGRLFIRNLPYVCTESDLRNTFNKFGPLAEVHMPIDRNSKKPKGFAYILYHIPEHAPDAVAESIAHRLNVKKSDILNPEVDNMAARLALAETHVIQETKTFLKENGVSLDAFANKERSDTVILVKNISFNTTEDELKELFGWYGDLGRVLLPPAKTIAIIEFLHPTEARSAFTSLAYQKFKNLPLYLEKAPVNVFLTTPEATQPVSASDIAEPNLGDDKEDLEAEAVATLFVKNLNFNTTEDELREVFKNAQGLKSVRIKMKKDPKNPEKYLSMGFGFVEYDSVKNAKNAMKALQGFVLDGHALQLKFSSKGVDPAQQRREEDAAAKAKAVSTKIIVKNVAFETTKKDLRELFGAYGQIKSLRIPKKFDGTSRGFAFIEFLTKRDARNVMEQLCHTHLLGRHLVLNYAEEDKNVEELREKVRREYVGETESGRPKKKSRINLEEWQKSVQGEDMDED</sequence>
<dbReference type="SUPFAM" id="SSF54928">
    <property type="entry name" value="RNA-binding domain, RBD"/>
    <property type="match status" value="5"/>
</dbReference>
<gene>
    <name evidence="4" type="ORF">POCULU_LOCUS1855</name>
</gene>
<evidence type="ECO:0000313" key="5">
    <source>
        <dbReference type="Proteomes" id="UP000789572"/>
    </source>
</evidence>
<dbReference type="InterPro" id="IPR012677">
    <property type="entry name" value="Nucleotide-bd_a/b_plait_sf"/>
</dbReference>
<dbReference type="Pfam" id="PF00076">
    <property type="entry name" value="RRM_1"/>
    <property type="match status" value="5"/>
</dbReference>
<dbReference type="CDD" id="cd12318">
    <property type="entry name" value="RRM5_RBM19_like"/>
    <property type="match status" value="1"/>
</dbReference>
<feature type="compositionally biased region" description="Low complexity" evidence="2">
    <location>
        <begin position="249"/>
        <end position="260"/>
    </location>
</feature>
<dbReference type="InterPro" id="IPR034423">
    <property type="entry name" value="RBM19_RRM5"/>
</dbReference>
<dbReference type="SMART" id="SM00360">
    <property type="entry name" value="RRM"/>
    <property type="match status" value="5"/>
</dbReference>
<feature type="compositionally biased region" description="Polar residues" evidence="2">
    <location>
        <begin position="304"/>
        <end position="324"/>
    </location>
</feature>
<dbReference type="AlphaFoldDB" id="A0A9N8WLV9"/>
<evidence type="ECO:0000256" key="1">
    <source>
        <dbReference type="PROSITE-ProRule" id="PRU00176"/>
    </source>
</evidence>
<accession>A0A9N8WLV9</accession>
<feature type="domain" description="RRM" evidence="3">
    <location>
        <begin position="335"/>
        <end position="425"/>
    </location>
</feature>
<dbReference type="Gene3D" id="3.30.70.330">
    <property type="match status" value="5"/>
</dbReference>
<feature type="domain" description="RRM" evidence="3">
    <location>
        <begin position="1"/>
        <end position="73"/>
    </location>
</feature>
<dbReference type="InterPro" id="IPR035979">
    <property type="entry name" value="RBD_domain_sf"/>
</dbReference>
<feature type="domain" description="RRM" evidence="3">
    <location>
        <begin position="666"/>
        <end position="743"/>
    </location>
</feature>
<evidence type="ECO:0000259" key="3">
    <source>
        <dbReference type="PROSITE" id="PS50102"/>
    </source>
</evidence>
<feature type="domain" description="RRM" evidence="3">
    <location>
        <begin position="453"/>
        <end position="525"/>
    </location>
</feature>
<feature type="compositionally biased region" description="Basic and acidic residues" evidence="2">
    <location>
        <begin position="756"/>
        <end position="766"/>
    </location>
</feature>
<evidence type="ECO:0000313" key="4">
    <source>
        <dbReference type="EMBL" id="CAG8486980.1"/>
    </source>
</evidence>
<dbReference type="InterPro" id="IPR050441">
    <property type="entry name" value="RBM"/>
</dbReference>
<reference evidence="4" key="1">
    <citation type="submission" date="2021-06" db="EMBL/GenBank/DDBJ databases">
        <authorList>
            <person name="Kallberg Y."/>
            <person name="Tangrot J."/>
            <person name="Rosling A."/>
        </authorList>
    </citation>
    <scope>NUCLEOTIDE SEQUENCE</scope>
    <source>
        <strain evidence="4">IA702</strain>
    </source>
</reference>
<comment type="caution">
    <text evidence="4">The sequence shown here is derived from an EMBL/GenBank/DDBJ whole genome shotgun (WGS) entry which is preliminary data.</text>
</comment>
<dbReference type="CDD" id="cd12317">
    <property type="entry name" value="RRM4_RBM19_RRM3_MRD1"/>
    <property type="match status" value="1"/>
</dbReference>
<keyword evidence="1" id="KW-0694">RNA-binding</keyword>
<dbReference type="CDD" id="cd12320">
    <property type="entry name" value="RRM6_RBM19_RRM5_MRD1"/>
    <property type="match status" value="1"/>
</dbReference>